<sequence>MTETLQKELDWNLKVLKEVREDRNAIGCELNQCQLAFAKESRALKEVISQRNQGVAVIKERVGNDEPTNAFSSPTSDGSVEAESLILAGTKYSLIKLIPTCV</sequence>
<comment type="caution">
    <text evidence="1">The sequence shown here is derived from an EMBL/GenBank/DDBJ whole genome shotgun (WGS) entry which is preliminary data.</text>
</comment>
<accession>A0A9Q1BDQ0</accession>
<dbReference type="EMBL" id="JAIZAY010000019">
    <property type="protein sequence ID" value="KAJ8023916.1"/>
    <property type="molecule type" value="Genomic_DNA"/>
</dbReference>
<name>A0A9Q1BDQ0_HOLLE</name>
<dbReference type="AlphaFoldDB" id="A0A9Q1BDQ0"/>
<reference evidence="1" key="1">
    <citation type="submission" date="2021-10" db="EMBL/GenBank/DDBJ databases">
        <title>Tropical sea cucumber genome reveals ecological adaptation and Cuvierian tubules defense mechanism.</title>
        <authorList>
            <person name="Chen T."/>
        </authorList>
    </citation>
    <scope>NUCLEOTIDE SEQUENCE</scope>
    <source>
        <strain evidence="1">Nanhai2018</strain>
        <tissue evidence="1">Muscle</tissue>
    </source>
</reference>
<evidence type="ECO:0000313" key="1">
    <source>
        <dbReference type="EMBL" id="KAJ8023916.1"/>
    </source>
</evidence>
<protein>
    <submittedName>
        <fullName evidence="1">Uncharacterized protein</fullName>
    </submittedName>
</protein>
<proteinExistence type="predicted"/>
<keyword evidence="2" id="KW-1185">Reference proteome</keyword>
<evidence type="ECO:0000313" key="2">
    <source>
        <dbReference type="Proteomes" id="UP001152320"/>
    </source>
</evidence>
<gene>
    <name evidence="1" type="ORF">HOLleu_36490</name>
</gene>
<organism evidence="1 2">
    <name type="scientific">Holothuria leucospilota</name>
    <name type="common">Black long sea cucumber</name>
    <name type="synonym">Mertensiothuria leucospilota</name>
    <dbReference type="NCBI Taxonomy" id="206669"/>
    <lineage>
        <taxon>Eukaryota</taxon>
        <taxon>Metazoa</taxon>
        <taxon>Echinodermata</taxon>
        <taxon>Eleutherozoa</taxon>
        <taxon>Echinozoa</taxon>
        <taxon>Holothuroidea</taxon>
        <taxon>Aspidochirotacea</taxon>
        <taxon>Aspidochirotida</taxon>
        <taxon>Holothuriidae</taxon>
        <taxon>Holothuria</taxon>
    </lineage>
</organism>
<dbReference type="Proteomes" id="UP001152320">
    <property type="component" value="Chromosome 19"/>
</dbReference>